<proteinExistence type="inferred from homology"/>
<dbReference type="STRING" id="1524460.IX84_15100"/>
<dbReference type="GO" id="GO:0005737">
    <property type="term" value="C:cytoplasm"/>
    <property type="evidence" value="ECO:0007669"/>
    <property type="project" value="UniProtKB-SubCell"/>
</dbReference>
<evidence type="ECO:0000256" key="7">
    <source>
        <dbReference type="SAM" id="SignalP"/>
    </source>
</evidence>
<dbReference type="SUPFAM" id="SSF48452">
    <property type="entry name" value="TPR-like"/>
    <property type="match status" value="2"/>
</dbReference>
<evidence type="ECO:0000256" key="5">
    <source>
        <dbReference type="ARBA" id="ARBA00038253"/>
    </source>
</evidence>
<keyword evidence="9" id="KW-1185">Reference proteome</keyword>
<reference evidence="8 9" key="1">
    <citation type="journal article" date="2014" name="Int. J. Syst. Evol. Microbiol.">
        <title>Phaeodactylibacter xiamenensis gen. nov., sp. nov., a member of the family Saprospiraceae isolated from the marine alga Phaeodactylum tricornutum.</title>
        <authorList>
            <person name="Chen Z.Jr."/>
            <person name="Lei X."/>
            <person name="Lai Q."/>
            <person name="Li Y."/>
            <person name="Zhang B."/>
            <person name="Zhang J."/>
            <person name="Zhang H."/>
            <person name="Yang L."/>
            <person name="Zheng W."/>
            <person name="Tian Y."/>
            <person name="Yu Z."/>
            <person name="Xu H.Jr."/>
            <person name="Zheng T."/>
        </authorList>
    </citation>
    <scope>NUCLEOTIDE SEQUENCE [LARGE SCALE GENOMIC DNA]</scope>
    <source>
        <strain evidence="8 9">KD52</strain>
    </source>
</reference>
<evidence type="ECO:0000313" key="8">
    <source>
        <dbReference type="EMBL" id="KGE87531.1"/>
    </source>
</evidence>
<dbReference type="Proteomes" id="UP000029736">
    <property type="component" value="Unassembled WGS sequence"/>
</dbReference>
<dbReference type="InterPro" id="IPR019734">
    <property type="entry name" value="TPR_rpt"/>
</dbReference>
<dbReference type="PANTHER" id="PTHR46630">
    <property type="entry name" value="TETRATRICOPEPTIDE REPEAT PROTEIN 29"/>
    <property type="match status" value="1"/>
</dbReference>
<organism evidence="8 9">
    <name type="scientific">Phaeodactylibacter xiamenensis</name>
    <dbReference type="NCBI Taxonomy" id="1524460"/>
    <lineage>
        <taxon>Bacteria</taxon>
        <taxon>Pseudomonadati</taxon>
        <taxon>Bacteroidota</taxon>
        <taxon>Saprospiria</taxon>
        <taxon>Saprospirales</taxon>
        <taxon>Haliscomenobacteraceae</taxon>
        <taxon>Phaeodactylibacter</taxon>
    </lineage>
</organism>
<dbReference type="SMART" id="SM00028">
    <property type="entry name" value="TPR"/>
    <property type="match status" value="3"/>
</dbReference>
<dbReference type="InterPro" id="IPR011990">
    <property type="entry name" value="TPR-like_helical_dom_sf"/>
</dbReference>
<feature type="signal peptide" evidence="7">
    <location>
        <begin position="1"/>
        <end position="24"/>
    </location>
</feature>
<dbReference type="PROSITE" id="PS50005">
    <property type="entry name" value="TPR"/>
    <property type="match status" value="1"/>
</dbReference>
<dbReference type="Pfam" id="PF13374">
    <property type="entry name" value="TPR_10"/>
    <property type="match status" value="1"/>
</dbReference>
<keyword evidence="3" id="KW-0677">Repeat</keyword>
<evidence type="ECO:0000256" key="1">
    <source>
        <dbReference type="ARBA" id="ARBA00004496"/>
    </source>
</evidence>
<sequence>MWRILLLLLSLSAHVGLSARSSLADSLMAVLANTEDEAAQLPVLGALCRIYSEEGADSTVVYCQRAIEVAGALKLPTPEVESIIIIGRWYHKKSQYQKALAYYYQAAALGEQAGLTELTGSVYTNLALSHQRLSQPDSAYFYWNKAEAAFHEAGSPAELWKAYLGLFQLFSEKQDTAQANRYATLAHQQVESSPIRSDRGYLLFQLLQYYFQTGQFEKMGAFQQLWDDYKREQKPDEALMQQPAHIALYMFATQEEAAVEAQLKKAIQYFEQSGIPYRTGWCYEDLAKLYYKQGNRGAAEQAMQQALSYYREAHVPYRRGRALNRLYQWKKECGATAEALAYLEAYEALEDSLTNVTVEQNLNALRVKAETEKKEQALQQASLGMSSVASRVDYLKGDLDIDTVSGQGTSVSIALPL</sequence>
<protein>
    <recommendedName>
        <fullName evidence="10">MalT-like TPR region domain-containing protein</fullName>
    </recommendedName>
</protein>
<keyword evidence="7" id="KW-0732">Signal</keyword>
<evidence type="ECO:0000313" key="9">
    <source>
        <dbReference type="Proteomes" id="UP000029736"/>
    </source>
</evidence>
<dbReference type="OrthoDB" id="9803176at2"/>
<name>A0A098S643_9BACT</name>
<dbReference type="PANTHER" id="PTHR46630:SF1">
    <property type="entry name" value="TETRATRICOPEPTIDE REPEAT PROTEIN 29"/>
    <property type="match status" value="1"/>
</dbReference>
<comment type="subcellular location">
    <subcellularLocation>
        <location evidence="1">Cytoplasm</location>
    </subcellularLocation>
</comment>
<keyword evidence="4 6" id="KW-0802">TPR repeat</keyword>
<dbReference type="InterPro" id="IPR036890">
    <property type="entry name" value="HATPase_C_sf"/>
</dbReference>
<dbReference type="SUPFAM" id="SSF55874">
    <property type="entry name" value="ATPase domain of HSP90 chaperone/DNA topoisomerase II/histidine kinase"/>
    <property type="match status" value="1"/>
</dbReference>
<keyword evidence="2" id="KW-0963">Cytoplasm</keyword>
<evidence type="ECO:0008006" key="10">
    <source>
        <dbReference type="Google" id="ProtNLM"/>
    </source>
</evidence>
<dbReference type="Gene3D" id="1.25.40.10">
    <property type="entry name" value="Tetratricopeptide repeat domain"/>
    <property type="match status" value="2"/>
</dbReference>
<dbReference type="InterPro" id="IPR051476">
    <property type="entry name" value="Bac_ResReg_Asp_Phosphatase"/>
</dbReference>
<comment type="similarity">
    <text evidence="5">Belongs to the Rap family.</text>
</comment>
<comment type="caution">
    <text evidence="8">The sequence shown here is derived from an EMBL/GenBank/DDBJ whole genome shotgun (WGS) entry which is preliminary data.</text>
</comment>
<evidence type="ECO:0000256" key="6">
    <source>
        <dbReference type="PROSITE-ProRule" id="PRU00339"/>
    </source>
</evidence>
<evidence type="ECO:0000256" key="4">
    <source>
        <dbReference type="ARBA" id="ARBA00022803"/>
    </source>
</evidence>
<feature type="repeat" description="TPR" evidence="6">
    <location>
        <begin position="80"/>
        <end position="113"/>
    </location>
</feature>
<feature type="chain" id="PRO_5001947921" description="MalT-like TPR region domain-containing protein" evidence="7">
    <location>
        <begin position="25"/>
        <end position="417"/>
    </location>
</feature>
<dbReference type="EMBL" id="JPOS01000035">
    <property type="protein sequence ID" value="KGE87531.1"/>
    <property type="molecule type" value="Genomic_DNA"/>
</dbReference>
<accession>A0A098S643</accession>
<gene>
    <name evidence="8" type="ORF">IX84_15100</name>
</gene>
<evidence type="ECO:0000256" key="3">
    <source>
        <dbReference type="ARBA" id="ARBA00022737"/>
    </source>
</evidence>
<evidence type="ECO:0000256" key="2">
    <source>
        <dbReference type="ARBA" id="ARBA00022490"/>
    </source>
</evidence>
<dbReference type="AlphaFoldDB" id="A0A098S643"/>
<dbReference type="RefSeq" id="WP_044222059.1">
    <property type="nucleotide sequence ID" value="NZ_JBKAGJ010000034.1"/>
</dbReference>